<accession>A0ABV6YZN2</accession>
<name>A0ABV6YZN2_UNCC1</name>
<comment type="caution">
    <text evidence="1">The sequence shown here is derived from an EMBL/GenBank/DDBJ whole genome shotgun (WGS) entry which is preliminary data.</text>
</comment>
<proteinExistence type="predicted"/>
<evidence type="ECO:0000313" key="1">
    <source>
        <dbReference type="EMBL" id="MFC1851667.1"/>
    </source>
</evidence>
<dbReference type="EMBL" id="JBHPBY010000213">
    <property type="protein sequence ID" value="MFC1851667.1"/>
    <property type="molecule type" value="Genomic_DNA"/>
</dbReference>
<sequence>MCDQYEGPYAWRMPLIKLRLALAELSSTSGERHTQTGERVIEQARRLVEKSHDSKRIPFKIEAHLLLGMALKAQGLSEESKTTLDQALALAGTSGFELLKRQIVAELLRSK</sequence>
<evidence type="ECO:0000313" key="2">
    <source>
        <dbReference type="Proteomes" id="UP001594351"/>
    </source>
</evidence>
<protein>
    <recommendedName>
        <fullName evidence="3">MalT-like TPR region domain-containing protein</fullName>
    </recommendedName>
</protein>
<dbReference type="Proteomes" id="UP001594351">
    <property type="component" value="Unassembled WGS sequence"/>
</dbReference>
<gene>
    <name evidence="1" type="ORF">ACFL27_15865</name>
</gene>
<reference evidence="1 2" key="1">
    <citation type="submission" date="2024-09" db="EMBL/GenBank/DDBJ databases">
        <title>Laminarin stimulates single cell rates of sulfate reduction while oxygen inhibits transcriptomic activity in coastal marine sediment.</title>
        <authorList>
            <person name="Lindsay M."/>
            <person name="Orcutt B."/>
            <person name="Emerson D."/>
            <person name="Stepanauskas R."/>
            <person name="D'Angelo T."/>
        </authorList>
    </citation>
    <scope>NUCLEOTIDE SEQUENCE [LARGE SCALE GENOMIC DNA]</scope>
    <source>
        <strain evidence="1">SAG AM-311-K15</strain>
    </source>
</reference>
<keyword evidence="2" id="KW-1185">Reference proteome</keyword>
<evidence type="ECO:0008006" key="3">
    <source>
        <dbReference type="Google" id="ProtNLM"/>
    </source>
</evidence>
<organism evidence="1 2">
    <name type="scientific">candidate division CSSED10-310 bacterium</name>
    <dbReference type="NCBI Taxonomy" id="2855610"/>
    <lineage>
        <taxon>Bacteria</taxon>
        <taxon>Bacteria division CSSED10-310</taxon>
    </lineage>
</organism>